<reference evidence="1" key="1">
    <citation type="journal article" date="2020" name="Stud. Mycol.">
        <title>101 Dothideomycetes genomes: a test case for predicting lifestyles and emergence of pathogens.</title>
        <authorList>
            <person name="Haridas S."/>
            <person name="Albert R."/>
            <person name="Binder M."/>
            <person name="Bloem J."/>
            <person name="Labutti K."/>
            <person name="Salamov A."/>
            <person name="Andreopoulos B."/>
            <person name="Baker S."/>
            <person name="Barry K."/>
            <person name="Bills G."/>
            <person name="Bluhm B."/>
            <person name="Cannon C."/>
            <person name="Castanera R."/>
            <person name="Culley D."/>
            <person name="Daum C."/>
            <person name="Ezra D."/>
            <person name="Gonzalez J."/>
            <person name="Henrissat B."/>
            <person name="Kuo A."/>
            <person name="Liang C."/>
            <person name="Lipzen A."/>
            <person name="Lutzoni F."/>
            <person name="Magnuson J."/>
            <person name="Mondo S."/>
            <person name="Nolan M."/>
            <person name="Ohm R."/>
            <person name="Pangilinan J."/>
            <person name="Park H.-J."/>
            <person name="Ramirez L."/>
            <person name="Alfaro M."/>
            <person name="Sun H."/>
            <person name="Tritt A."/>
            <person name="Yoshinaga Y."/>
            <person name="Zwiers L.-H."/>
            <person name="Turgeon B."/>
            <person name="Goodwin S."/>
            <person name="Spatafora J."/>
            <person name="Crous P."/>
            <person name="Grigoriev I."/>
        </authorList>
    </citation>
    <scope>NUCLEOTIDE SEQUENCE</scope>
    <source>
        <strain evidence="1">ATCC 16933</strain>
    </source>
</reference>
<dbReference type="OrthoDB" id="10029320at2759"/>
<evidence type="ECO:0000313" key="2">
    <source>
        <dbReference type="Proteomes" id="UP000799766"/>
    </source>
</evidence>
<dbReference type="SUPFAM" id="SSF48264">
    <property type="entry name" value="Cytochrome P450"/>
    <property type="match status" value="1"/>
</dbReference>
<protein>
    <recommendedName>
        <fullName evidence="3">Cytochrome P450</fullName>
    </recommendedName>
</protein>
<accession>A0A6A6NR81</accession>
<keyword evidence="2" id="KW-1185">Reference proteome</keyword>
<dbReference type="GO" id="GO:0016705">
    <property type="term" value="F:oxidoreductase activity, acting on paired donors, with incorporation or reduction of molecular oxygen"/>
    <property type="evidence" value="ECO:0007669"/>
    <property type="project" value="InterPro"/>
</dbReference>
<dbReference type="Pfam" id="PF00067">
    <property type="entry name" value="p450"/>
    <property type="match status" value="1"/>
</dbReference>
<proteinExistence type="predicted"/>
<dbReference type="Proteomes" id="UP000799766">
    <property type="component" value="Unassembled WGS sequence"/>
</dbReference>
<evidence type="ECO:0000313" key="1">
    <source>
        <dbReference type="EMBL" id="KAF2454241.1"/>
    </source>
</evidence>
<dbReference type="InterPro" id="IPR036396">
    <property type="entry name" value="Cyt_P450_sf"/>
</dbReference>
<name>A0A6A6NR81_9PEZI</name>
<gene>
    <name evidence="1" type="ORF">BDY21DRAFT_353410</name>
</gene>
<dbReference type="GO" id="GO:0005506">
    <property type="term" value="F:iron ion binding"/>
    <property type="evidence" value="ECO:0007669"/>
    <property type="project" value="InterPro"/>
</dbReference>
<dbReference type="GO" id="GO:0020037">
    <property type="term" value="F:heme binding"/>
    <property type="evidence" value="ECO:0007669"/>
    <property type="project" value="InterPro"/>
</dbReference>
<evidence type="ECO:0008006" key="3">
    <source>
        <dbReference type="Google" id="ProtNLM"/>
    </source>
</evidence>
<dbReference type="GO" id="GO:0004497">
    <property type="term" value="F:monooxygenase activity"/>
    <property type="evidence" value="ECO:0007669"/>
    <property type="project" value="InterPro"/>
</dbReference>
<dbReference type="EMBL" id="MU001692">
    <property type="protein sequence ID" value="KAF2454241.1"/>
    <property type="molecule type" value="Genomic_DNA"/>
</dbReference>
<sequence>MPYLDALVNEMLRLYPTISTTARLFAKPVELTTSRGPVTIPAGAHLYSSIYLRHRDERIWDPM</sequence>
<organism evidence="1 2">
    <name type="scientific">Lineolata rhizophorae</name>
    <dbReference type="NCBI Taxonomy" id="578093"/>
    <lineage>
        <taxon>Eukaryota</taxon>
        <taxon>Fungi</taxon>
        <taxon>Dikarya</taxon>
        <taxon>Ascomycota</taxon>
        <taxon>Pezizomycotina</taxon>
        <taxon>Dothideomycetes</taxon>
        <taxon>Dothideomycetes incertae sedis</taxon>
        <taxon>Lineolatales</taxon>
        <taxon>Lineolataceae</taxon>
        <taxon>Lineolata</taxon>
    </lineage>
</organism>
<dbReference type="InterPro" id="IPR001128">
    <property type="entry name" value="Cyt_P450"/>
</dbReference>
<dbReference type="AlphaFoldDB" id="A0A6A6NR81"/>
<dbReference type="Gene3D" id="1.10.630.10">
    <property type="entry name" value="Cytochrome P450"/>
    <property type="match status" value="1"/>
</dbReference>